<keyword evidence="2 5" id="KW-0238">DNA-binding</keyword>
<dbReference type="AlphaFoldDB" id="T1DF70"/>
<dbReference type="CDD" id="cd00086">
    <property type="entry name" value="homeodomain"/>
    <property type="match status" value="1"/>
</dbReference>
<feature type="compositionally biased region" description="Polar residues" evidence="6">
    <location>
        <begin position="504"/>
        <end position="523"/>
    </location>
</feature>
<dbReference type="InterPro" id="IPR008422">
    <property type="entry name" value="KN_HD"/>
</dbReference>
<evidence type="ECO:0000256" key="5">
    <source>
        <dbReference type="PROSITE-ProRule" id="PRU00108"/>
    </source>
</evidence>
<feature type="region of interest" description="Disordered" evidence="6">
    <location>
        <begin position="417"/>
        <end position="439"/>
    </location>
</feature>
<evidence type="ECO:0000313" key="8">
    <source>
        <dbReference type="EMBL" id="JAA92586.1"/>
    </source>
</evidence>
<evidence type="ECO:0000256" key="6">
    <source>
        <dbReference type="SAM" id="MobiDB-lite"/>
    </source>
</evidence>
<dbReference type="InterPro" id="IPR001356">
    <property type="entry name" value="HD"/>
</dbReference>
<organism evidence="8">
    <name type="scientific">Dendrocoelum lacteum</name>
    <dbReference type="NCBI Taxonomy" id="27895"/>
    <lineage>
        <taxon>Eukaryota</taxon>
        <taxon>Metazoa</taxon>
        <taxon>Spiralia</taxon>
        <taxon>Lophotrochozoa</taxon>
        <taxon>Platyhelminthes</taxon>
        <taxon>Rhabditophora</taxon>
        <taxon>Seriata</taxon>
        <taxon>Tricladida</taxon>
        <taxon>Continenticola</taxon>
        <taxon>Planarioidea</taxon>
        <taxon>Dendrocoelidae</taxon>
        <taxon>Dendrocoelum</taxon>
    </lineage>
</organism>
<dbReference type="GO" id="GO:0006355">
    <property type="term" value="P:regulation of DNA-templated transcription"/>
    <property type="evidence" value="ECO:0007669"/>
    <property type="project" value="InterPro"/>
</dbReference>
<dbReference type="SUPFAM" id="SSF46689">
    <property type="entry name" value="Homeodomain-like"/>
    <property type="match status" value="1"/>
</dbReference>
<feature type="compositionally biased region" description="Polar residues" evidence="6">
    <location>
        <begin position="469"/>
        <end position="491"/>
    </location>
</feature>
<feature type="region of interest" description="Disordered" evidence="6">
    <location>
        <begin position="130"/>
        <end position="151"/>
    </location>
</feature>
<evidence type="ECO:0000256" key="1">
    <source>
        <dbReference type="ARBA" id="ARBA00009661"/>
    </source>
</evidence>
<dbReference type="SMART" id="SM00389">
    <property type="entry name" value="HOX"/>
    <property type="match status" value="1"/>
</dbReference>
<dbReference type="InterPro" id="IPR009057">
    <property type="entry name" value="Homeodomain-like_sf"/>
</dbReference>
<feature type="domain" description="Homeobox" evidence="7">
    <location>
        <begin position="250"/>
        <end position="313"/>
    </location>
</feature>
<dbReference type="GO" id="GO:0003677">
    <property type="term" value="F:DNA binding"/>
    <property type="evidence" value="ECO:0007669"/>
    <property type="project" value="UniProtKB-UniRule"/>
</dbReference>
<comment type="similarity">
    <text evidence="1">Belongs to the TALE/MEIS homeobox family.</text>
</comment>
<dbReference type="GO" id="GO:0005634">
    <property type="term" value="C:nucleus"/>
    <property type="evidence" value="ECO:0007669"/>
    <property type="project" value="UniProtKB-SubCell"/>
</dbReference>
<protein>
    <submittedName>
        <fullName evidence="8">PREP-1</fullName>
    </submittedName>
</protein>
<dbReference type="PANTHER" id="PTHR11850">
    <property type="entry name" value="HOMEOBOX PROTEIN TRANSCRIPTION FACTORS"/>
    <property type="match status" value="1"/>
</dbReference>
<keyword evidence="3 5" id="KW-0371">Homeobox</keyword>
<proteinExistence type="evidence at transcript level"/>
<evidence type="ECO:0000256" key="4">
    <source>
        <dbReference type="ARBA" id="ARBA00023242"/>
    </source>
</evidence>
<dbReference type="PROSITE" id="PS50071">
    <property type="entry name" value="HOMEOBOX_2"/>
    <property type="match status" value="1"/>
</dbReference>
<dbReference type="EMBL" id="GAKU01000051">
    <property type="protein sequence ID" value="JAA92586.1"/>
    <property type="molecule type" value="mRNA"/>
</dbReference>
<feature type="compositionally biased region" description="Basic and acidic residues" evidence="6">
    <location>
        <begin position="322"/>
        <end position="338"/>
    </location>
</feature>
<feature type="region of interest" description="Disordered" evidence="6">
    <location>
        <begin position="461"/>
        <end position="532"/>
    </location>
</feature>
<accession>T1DF70</accession>
<sequence>MQDIQKYPTVTSLQIQQADPGLEKEKKSIYSHPLYPLLSLLLEQCEQATSSPDSQSPDTFDADLQSYIQRHEGNDKMFFTDNNDLDSLIVKAIQVLRIHLNELRKVNELCRDFCTRYISCLKTKIHQDSMFDDSEESSPNGSERLSPTMMPGSGSAYNSPYSLHGSSMGRNYLDMGSNHRHQHMMGQLNNMGHSCNSAMSGISVDCVEYMNGTNTSPPLSGMSMHDDITNNNYLTSVASANSGAYNNLLDPSKQKRGVLPKKATQIMKQWLFQHLVHPYPTEDEKRQIANQTNLTLLQVNNWFINARRRILQPMLDSSGSPNKERNSHVNLKHEKSDSVSESEDTCSGLIYSSSCGNRKKKAATNRPSNNRFWPASLAAAVNILSTHQTMNNCIPSSPITTVASDRSTPKIISQVEAADNLRSRKRTKTNSSDVDVYQPPKIFSSTKESYESYISELDYKSHQKDAKSQSDTSTPQYTELSSPNNSKSNSMDDGDRIRPEPLNLPSTILPNNRNSSPKSLQDSNKPHKPDILSSYLSSSNNFNTISHDLPSVSLFPPNPCSYVSSNPYANIVIPQTNSYLNHPAMFYNASLQRAVQQNDSNSMSSALFNMRHPNPHSFPIYDSMYPNYEHLIDKRQNVASHINDLFTVPHGFSRSWEEQKAIKNFDNPPNVIKNEFTESVQESGSLNNHSYAHLEAFPNFKAFHSKTNSN</sequence>
<reference evidence="8" key="1">
    <citation type="submission" date="2013-06" db="EMBL/GenBank/DDBJ databases">
        <title>Reactivating head regrowth in a regeneration deficient planarian species.</title>
        <authorList>
            <person name="Liu S.-Y."/>
            <person name="Brandl H."/>
            <person name="Henry I."/>
            <person name="Rink J."/>
        </authorList>
    </citation>
    <scope>NUCLEOTIDE SEQUENCE</scope>
</reference>
<name>T1DF70_9PLAT</name>
<feature type="region of interest" description="Disordered" evidence="6">
    <location>
        <begin position="314"/>
        <end position="338"/>
    </location>
</feature>
<dbReference type="Pfam" id="PF16493">
    <property type="entry name" value="Meis_PKNOX_N"/>
    <property type="match status" value="1"/>
</dbReference>
<comment type="subcellular location">
    <subcellularLocation>
        <location evidence="5">Nucleus</location>
    </subcellularLocation>
</comment>
<keyword evidence="4 5" id="KW-0539">Nucleus</keyword>
<dbReference type="Gene3D" id="1.10.10.60">
    <property type="entry name" value="Homeodomain-like"/>
    <property type="match status" value="1"/>
</dbReference>
<feature type="DNA-binding region" description="Homeobox" evidence="5">
    <location>
        <begin position="252"/>
        <end position="314"/>
    </location>
</feature>
<evidence type="ECO:0000256" key="2">
    <source>
        <dbReference type="ARBA" id="ARBA00023125"/>
    </source>
</evidence>
<dbReference type="InterPro" id="IPR050224">
    <property type="entry name" value="TALE_homeobox"/>
</dbReference>
<dbReference type="InterPro" id="IPR032453">
    <property type="entry name" value="PKNOX/Meis_N"/>
</dbReference>
<dbReference type="Pfam" id="PF05920">
    <property type="entry name" value="Homeobox_KN"/>
    <property type="match status" value="1"/>
</dbReference>
<dbReference type="FunFam" id="1.10.10.60:FF:000004">
    <property type="entry name" value="Meis2 homeobox isoform 2c"/>
    <property type="match status" value="1"/>
</dbReference>
<evidence type="ECO:0000256" key="3">
    <source>
        <dbReference type="ARBA" id="ARBA00023155"/>
    </source>
</evidence>
<evidence type="ECO:0000259" key="7">
    <source>
        <dbReference type="PROSITE" id="PS50071"/>
    </source>
</evidence>